<dbReference type="InterPro" id="IPR002347">
    <property type="entry name" value="SDR_fam"/>
</dbReference>
<dbReference type="PRINTS" id="PR00081">
    <property type="entry name" value="GDHRDH"/>
</dbReference>
<name>A0ABQ2VE07_9ACTN</name>
<evidence type="ECO:0000313" key="7">
    <source>
        <dbReference type="Proteomes" id="UP000654471"/>
    </source>
</evidence>
<evidence type="ECO:0000256" key="2">
    <source>
        <dbReference type="ARBA" id="ARBA00022857"/>
    </source>
</evidence>
<dbReference type="SUPFAM" id="SSF51735">
    <property type="entry name" value="NAD(P)-binding Rossmann-fold domains"/>
    <property type="match status" value="1"/>
</dbReference>
<keyword evidence="3" id="KW-0560">Oxidoreductase</keyword>
<dbReference type="EMBL" id="BMRP01000020">
    <property type="protein sequence ID" value="GGU80368.1"/>
    <property type="molecule type" value="Genomic_DNA"/>
</dbReference>
<dbReference type="CDD" id="cd05324">
    <property type="entry name" value="carb_red_PTCR-like_SDR_c"/>
    <property type="match status" value="1"/>
</dbReference>
<comment type="caution">
    <text evidence="6">The sequence shown here is derived from an EMBL/GenBank/DDBJ whole genome shotgun (WGS) entry which is preliminary data.</text>
</comment>
<dbReference type="PROSITE" id="PS00061">
    <property type="entry name" value="ADH_SHORT"/>
    <property type="match status" value="1"/>
</dbReference>
<dbReference type="InterPro" id="IPR020904">
    <property type="entry name" value="Sc_DH/Rdtase_CS"/>
</dbReference>
<dbReference type="InterPro" id="IPR045313">
    <property type="entry name" value="CBR1-like"/>
</dbReference>
<dbReference type="RefSeq" id="WP_189304004.1">
    <property type="nucleotide sequence ID" value="NZ_BMRP01000020.1"/>
</dbReference>
<sequence>MPPTPAARTAATVSLVTGATRGIGREVVRRLAERGHTVLLTGRSADAARRAADELREGVRDGDVLDVRPLWLDVTDDRSVAIAAAQVADEFGRLDVLVNNAGIAYDTWQRAVTADLRVVREAAETNLYGPWRMAIAFAPLLRASAHPRLVNVSSEAASLTNMGGGTPAYSASKVALNALTRMLAAELRADGVLVNAVCPGWVATDMGGPGGRPVAEGAASVLYAATLPDDGPTGGFFRDGRPLPW</sequence>
<dbReference type="PANTHER" id="PTHR43490">
    <property type="entry name" value="(+)-NEOMENTHOL DEHYDROGENASE"/>
    <property type="match status" value="1"/>
</dbReference>
<dbReference type="Gene3D" id="3.40.50.720">
    <property type="entry name" value="NAD(P)-binding Rossmann-like Domain"/>
    <property type="match status" value="1"/>
</dbReference>
<proteinExistence type="inferred from homology"/>
<accession>A0ABQ2VE07</accession>
<evidence type="ECO:0000313" key="6">
    <source>
        <dbReference type="EMBL" id="GGU80368.1"/>
    </source>
</evidence>
<keyword evidence="7" id="KW-1185">Reference proteome</keyword>
<reference evidence="7" key="1">
    <citation type="journal article" date="2019" name="Int. J. Syst. Evol. Microbiol.">
        <title>The Global Catalogue of Microorganisms (GCM) 10K type strain sequencing project: providing services to taxonomists for standard genome sequencing and annotation.</title>
        <authorList>
            <consortium name="The Broad Institute Genomics Platform"/>
            <consortium name="The Broad Institute Genome Sequencing Center for Infectious Disease"/>
            <person name="Wu L."/>
            <person name="Ma J."/>
        </authorList>
    </citation>
    <scope>NUCLEOTIDE SEQUENCE [LARGE SCALE GENOMIC DNA]</scope>
    <source>
        <strain evidence="7">JCM 3399</strain>
    </source>
</reference>
<dbReference type="Proteomes" id="UP000654471">
    <property type="component" value="Unassembled WGS sequence"/>
</dbReference>
<dbReference type="InterPro" id="IPR036291">
    <property type="entry name" value="NAD(P)-bd_dom_sf"/>
</dbReference>
<evidence type="ECO:0000259" key="5">
    <source>
        <dbReference type="SMART" id="SM00822"/>
    </source>
</evidence>
<dbReference type="InterPro" id="IPR057326">
    <property type="entry name" value="KR_dom"/>
</dbReference>
<protein>
    <submittedName>
        <fullName evidence="6">Short-chain dehydrogenase</fullName>
    </submittedName>
</protein>
<comment type="similarity">
    <text evidence="1 4">Belongs to the short-chain dehydrogenases/reductases (SDR) family.</text>
</comment>
<gene>
    <name evidence="6" type="ORF">GCM10010211_53180</name>
</gene>
<evidence type="ECO:0000256" key="1">
    <source>
        <dbReference type="ARBA" id="ARBA00006484"/>
    </source>
</evidence>
<organism evidence="6 7">
    <name type="scientific">Streptomyces albospinus</name>
    <dbReference type="NCBI Taxonomy" id="285515"/>
    <lineage>
        <taxon>Bacteria</taxon>
        <taxon>Bacillati</taxon>
        <taxon>Actinomycetota</taxon>
        <taxon>Actinomycetes</taxon>
        <taxon>Kitasatosporales</taxon>
        <taxon>Streptomycetaceae</taxon>
        <taxon>Streptomyces</taxon>
    </lineage>
</organism>
<feature type="domain" description="Ketoreductase" evidence="5">
    <location>
        <begin position="12"/>
        <end position="204"/>
    </location>
</feature>
<dbReference type="SMART" id="SM00822">
    <property type="entry name" value="PKS_KR"/>
    <property type="match status" value="1"/>
</dbReference>
<dbReference type="Pfam" id="PF00106">
    <property type="entry name" value="adh_short"/>
    <property type="match status" value="1"/>
</dbReference>
<evidence type="ECO:0000256" key="4">
    <source>
        <dbReference type="RuleBase" id="RU000363"/>
    </source>
</evidence>
<keyword evidence="2" id="KW-0521">NADP</keyword>
<dbReference type="PRINTS" id="PR00080">
    <property type="entry name" value="SDRFAMILY"/>
</dbReference>
<dbReference type="PANTHER" id="PTHR43490:SF99">
    <property type="entry name" value="SHORT-CHAIN DEHYDROGENASE_REDUCTASE"/>
    <property type="match status" value="1"/>
</dbReference>
<evidence type="ECO:0000256" key="3">
    <source>
        <dbReference type="ARBA" id="ARBA00023002"/>
    </source>
</evidence>